<dbReference type="MEROPS" id="S66.001"/>
<dbReference type="SUPFAM" id="SSF141986">
    <property type="entry name" value="LD-carboxypeptidase A C-terminal domain-like"/>
    <property type="match status" value="1"/>
</dbReference>
<comment type="similarity">
    <text evidence="1">Belongs to the peptidase S66 family.</text>
</comment>
<dbReference type="GO" id="GO:0004180">
    <property type="term" value="F:carboxypeptidase activity"/>
    <property type="evidence" value="ECO:0007669"/>
    <property type="project" value="UniProtKB-KW"/>
</dbReference>
<dbReference type="STRING" id="1191523.MROS_2622"/>
<dbReference type="RefSeq" id="WP_014857282.1">
    <property type="nucleotide sequence ID" value="NC_018178.1"/>
</dbReference>
<evidence type="ECO:0000259" key="7">
    <source>
        <dbReference type="Pfam" id="PF02016"/>
    </source>
</evidence>
<dbReference type="Proteomes" id="UP000009011">
    <property type="component" value="Chromosome"/>
</dbReference>
<feature type="active site" description="Nucleophile" evidence="6">
    <location>
        <position position="112"/>
    </location>
</feature>
<dbReference type="OrthoDB" id="9807329at2"/>
<dbReference type="CDD" id="cd07025">
    <property type="entry name" value="Peptidase_S66"/>
    <property type="match status" value="1"/>
</dbReference>
<evidence type="ECO:0000313" key="9">
    <source>
        <dbReference type="EMBL" id="AFN75852.1"/>
    </source>
</evidence>
<gene>
    <name evidence="9" type="ordered locus">MROS_2622</name>
</gene>
<dbReference type="Pfam" id="PF02016">
    <property type="entry name" value="Peptidase_S66"/>
    <property type="match status" value="1"/>
</dbReference>
<dbReference type="InterPro" id="IPR027478">
    <property type="entry name" value="LdcA_N"/>
</dbReference>
<feature type="active site" description="Charge relay system" evidence="6">
    <location>
        <position position="283"/>
    </location>
</feature>
<feature type="domain" description="LD-carboxypeptidase N-terminal" evidence="7">
    <location>
        <begin position="15"/>
        <end position="132"/>
    </location>
</feature>
<evidence type="ECO:0000256" key="4">
    <source>
        <dbReference type="ARBA" id="ARBA00022801"/>
    </source>
</evidence>
<keyword evidence="5" id="KW-0720">Serine protease</keyword>
<dbReference type="InterPro" id="IPR029062">
    <property type="entry name" value="Class_I_gatase-like"/>
</dbReference>
<feature type="active site" description="Charge relay system" evidence="6">
    <location>
        <position position="212"/>
    </location>
</feature>
<reference evidence="9 10" key="1">
    <citation type="journal article" date="2013" name="PLoS ONE">
        <title>Genomic analysis of Melioribacter roseus, facultatively anaerobic organotrophic bacterium representing a novel deep lineage within Bacteriodetes/Chlorobi group.</title>
        <authorList>
            <person name="Kadnikov V.V."/>
            <person name="Mardanov A.V."/>
            <person name="Podosokorskaya O.A."/>
            <person name="Gavrilov S.N."/>
            <person name="Kublanov I.V."/>
            <person name="Beletsky A.V."/>
            <person name="Bonch-Osmolovskaya E.A."/>
            <person name="Ravin N.V."/>
        </authorList>
    </citation>
    <scope>NUCLEOTIDE SEQUENCE [LARGE SCALE GENOMIC DNA]</scope>
    <source>
        <strain evidence="10">JCM 17771 / P3M-2</strain>
    </source>
</reference>
<dbReference type="Gene3D" id="3.40.50.10740">
    <property type="entry name" value="Class I glutamine amidotransferase-like"/>
    <property type="match status" value="1"/>
</dbReference>
<dbReference type="Pfam" id="PF17676">
    <property type="entry name" value="Peptidase_S66C"/>
    <property type="match status" value="1"/>
</dbReference>
<evidence type="ECO:0000259" key="8">
    <source>
        <dbReference type="Pfam" id="PF17676"/>
    </source>
</evidence>
<dbReference type="InterPro" id="IPR027461">
    <property type="entry name" value="Carboxypeptidase_A_C_sf"/>
</dbReference>
<name>I6YZ50_MELRP</name>
<dbReference type="PANTHER" id="PTHR30237:SF2">
    <property type="entry name" value="MUREIN TETRAPEPTIDE CARBOXYPEPTIDASE"/>
    <property type="match status" value="1"/>
</dbReference>
<evidence type="ECO:0000256" key="5">
    <source>
        <dbReference type="ARBA" id="ARBA00022825"/>
    </source>
</evidence>
<keyword evidence="10" id="KW-1185">Reference proteome</keyword>
<dbReference type="HOGENOM" id="CLU_034346_3_1_10"/>
<sequence length="313" mass="35313">MKLIKPPKLNAGDVIGLISPASSPDDLNKINKGVSYLESIGYRVELGKNVGLQEGYLAGTDEQRLEDLHYMFESKHVKAIFSIRGGYGSTRLLDKINYNLIKRNPKIFVGYSDINALQLAFLKKCGLVTFAGPMVAVDFHEQVSEFTEEIFWRTITSNKKIGRLKNPSDEKFFVLRKGRGVGNLIGGNLSIFTSLVGTEYLPPFKTPVFIFEEINEPPYKIDRMFNQIRLAKLFKNAQAIILGRFVNCYETDNSKSSFTLNEVILEYFEKMKIPVIYNVKHGHIKENITIPFGLQCIVNGSRGFIEIPESGVV</sequence>
<dbReference type="GO" id="GO:0008236">
    <property type="term" value="F:serine-type peptidase activity"/>
    <property type="evidence" value="ECO:0007669"/>
    <property type="project" value="UniProtKB-KW"/>
</dbReference>
<dbReference type="InterPro" id="IPR003507">
    <property type="entry name" value="S66_fam"/>
</dbReference>
<evidence type="ECO:0000256" key="3">
    <source>
        <dbReference type="ARBA" id="ARBA00022670"/>
    </source>
</evidence>
<dbReference type="SUPFAM" id="SSF52317">
    <property type="entry name" value="Class I glutamine amidotransferase-like"/>
    <property type="match status" value="1"/>
</dbReference>
<keyword evidence="4" id="KW-0378">Hydrolase</keyword>
<dbReference type="KEGG" id="mro:MROS_2622"/>
<feature type="domain" description="LD-carboxypeptidase C-terminal" evidence="8">
    <location>
        <begin position="182"/>
        <end position="296"/>
    </location>
</feature>
<proteinExistence type="inferred from homology"/>
<keyword evidence="2 9" id="KW-0121">Carboxypeptidase</keyword>
<protein>
    <submittedName>
        <fullName evidence="9">Peptidase U61, LD-carboxypeptidase A</fullName>
    </submittedName>
</protein>
<dbReference type="EMBL" id="CP003557">
    <property type="protein sequence ID" value="AFN75852.1"/>
    <property type="molecule type" value="Genomic_DNA"/>
</dbReference>
<dbReference type="Gene3D" id="3.50.30.60">
    <property type="entry name" value="LD-carboxypeptidase A C-terminal domain-like"/>
    <property type="match status" value="1"/>
</dbReference>
<evidence type="ECO:0000256" key="2">
    <source>
        <dbReference type="ARBA" id="ARBA00022645"/>
    </source>
</evidence>
<keyword evidence="3" id="KW-0645">Protease</keyword>
<organism evidence="9 10">
    <name type="scientific">Melioribacter roseus (strain DSM 23840 / JCM 17771 / VKM B-2668 / P3M-2)</name>
    <dbReference type="NCBI Taxonomy" id="1191523"/>
    <lineage>
        <taxon>Bacteria</taxon>
        <taxon>Pseudomonadati</taxon>
        <taxon>Ignavibacteriota</taxon>
        <taxon>Ignavibacteria</taxon>
        <taxon>Ignavibacteriales</taxon>
        <taxon>Melioribacteraceae</taxon>
        <taxon>Melioribacter</taxon>
    </lineage>
</organism>
<dbReference type="AlphaFoldDB" id="I6YZ50"/>
<evidence type="ECO:0000256" key="6">
    <source>
        <dbReference type="PIRSR" id="PIRSR028757-1"/>
    </source>
</evidence>
<dbReference type="InterPro" id="IPR040449">
    <property type="entry name" value="Peptidase_S66_N"/>
</dbReference>
<dbReference type="InterPro" id="IPR040921">
    <property type="entry name" value="Peptidase_S66C"/>
</dbReference>
<dbReference type="eggNOG" id="COG1619">
    <property type="taxonomic scope" value="Bacteria"/>
</dbReference>
<dbReference type="PIRSF" id="PIRSF028757">
    <property type="entry name" value="LD-carboxypeptidase"/>
    <property type="match status" value="1"/>
</dbReference>
<dbReference type="GO" id="GO:0006508">
    <property type="term" value="P:proteolysis"/>
    <property type="evidence" value="ECO:0007669"/>
    <property type="project" value="UniProtKB-KW"/>
</dbReference>
<evidence type="ECO:0000256" key="1">
    <source>
        <dbReference type="ARBA" id="ARBA00010233"/>
    </source>
</evidence>
<evidence type="ECO:0000313" key="10">
    <source>
        <dbReference type="Proteomes" id="UP000009011"/>
    </source>
</evidence>
<dbReference type="PANTHER" id="PTHR30237">
    <property type="entry name" value="MURAMOYLTETRAPEPTIDE CARBOXYPEPTIDASE"/>
    <property type="match status" value="1"/>
</dbReference>
<accession>I6YZ50</accession>
<dbReference type="PATRIC" id="fig|1191523.3.peg.2757"/>